<dbReference type="Proteomes" id="UP000716291">
    <property type="component" value="Unassembled WGS sequence"/>
</dbReference>
<evidence type="ECO:0000313" key="1">
    <source>
        <dbReference type="EMBL" id="KAG1310044.1"/>
    </source>
</evidence>
<dbReference type="AlphaFoldDB" id="A0A9P7BTC4"/>
<name>A0A9P7BTC4_RHIOR</name>
<accession>A0A9P7BTC4</accession>
<keyword evidence="2" id="KW-1185">Reference proteome</keyword>
<evidence type="ECO:0008006" key="3">
    <source>
        <dbReference type="Google" id="ProtNLM"/>
    </source>
</evidence>
<organism evidence="1 2">
    <name type="scientific">Rhizopus oryzae</name>
    <name type="common">Mucormycosis agent</name>
    <name type="synonym">Rhizopus arrhizus var. delemar</name>
    <dbReference type="NCBI Taxonomy" id="64495"/>
    <lineage>
        <taxon>Eukaryota</taxon>
        <taxon>Fungi</taxon>
        <taxon>Fungi incertae sedis</taxon>
        <taxon>Mucoromycota</taxon>
        <taxon>Mucoromycotina</taxon>
        <taxon>Mucoromycetes</taxon>
        <taxon>Mucorales</taxon>
        <taxon>Mucorineae</taxon>
        <taxon>Rhizopodaceae</taxon>
        <taxon>Rhizopus</taxon>
    </lineage>
</organism>
<sequence length="166" mass="19122">MTDRVSILQANFLKRFTDLPDDLLLQKLLPHLQSAASRSHWNRLANGPLWQRCVPLLDSLDDRTFTQLYHSFLQDQLTSLCIGPNNKLLSACRPSLTQDPILWLPMTRSERSRVLRWRLGWLPGGKPKLCLYHPSNGFICTHSISASIYIGVFNYHYLSKTLCPLF</sequence>
<proteinExistence type="predicted"/>
<evidence type="ECO:0000313" key="2">
    <source>
        <dbReference type="Proteomes" id="UP000716291"/>
    </source>
</evidence>
<dbReference type="OrthoDB" id="10275894at2759"/>
<reference evidence="1" key="1">
    <citation type="journal article" date="2020" name="Microb. Genom.">
        <title>Genetic diversity of clinical and environmental Mucorales isolates obtained from an investigation of mucormycosis cases among solid organ transplant recipients.</title>
        <authorList>
            <person name="Nguyen M.H."/>
            <person name="Kaul D."/>
            <person name="Muto C."/>
            <person name="Cheng S.J."/>
            <person name="Richter R.A."/>
            <person name="Bruno V.M."/>
            <person name="Liu G."/>
            <person name="Beyhan S."/>
            <person name="Sundermann A.J."/>
            <person name="Mounaud S."/>
            <person name="Pasculle A.W."/>
            <person name="Nierman W.C."/>
            <person name="Driscoll E."/>
            <person name="Cumbie R."/>
            <person name="Clancy C.J."/>
            <person name="Dupont C.L."/>
        </authorList>
    </citation>
    <scope>NUCLEOTIDE SEQUENCE</scope>
    <source>
        <strain evidence="1">GL11</strain>
    </source>
</reference>
<gene>
    <name evidence="1" type="ORF">G6F64_004843</name>
</gene>
<dbReference type="EMBL" id="JAANQT010000554">
    <property type="protein sequence ID" value="KAG1310044.1"/>
    <property type="molecule type" value="Genomic_DNA"/>
</dbReference>
<comment type="caution">
    <text evidence="1">The sequence shown here is derived from an EMBL/GenBank/DDBJ whole genome shotgun (WGS) entry which is preliminary data.</text>
</comment>
<protein>
    <recommendedName>
        <fullName evidence="3">F-box domain-containing protein</fullName>
    </recommendedName>
</protein>